<comment type="subcellular location">
    <subcellularLocation>
        <location evidence="13">Synaptic cell membrane</location>
        <topology evidence="13">Multi-pass membrane protein</topology>
    </subcellularLocation>
</comment>
<feature type="transmembrane region" description="Helical" evidence="14">
    <location>
        <begin position="311"/>
        <end position="331"/>
    </location>
</feature>
<evidence type="ECO:0000256" key="5">
    <source>
        <dbReference type="ARBA" id="ARBA00023018"/>
    </source>
</evidence>
<evidence type="ECO:0000313" key="18">
    <source>
        <dbReference type="Proteomes" id="UP001159427"/>
    </source>
</evidence>
<keyword evidence="6 14" id="KW-0406">Ion transport</keyword>
<organism evidence="17 18">
    <name type="scientific">Porites evermanni</name>
    <dbReference type="NCBI Taxonomy" id="104178"/>
    <lineage>
        <taxon>Eukaryota</taxon>
        <taxon>Metazoa</taxon>
        <taxon>Cnidaria</taxon>
        <taxon>Anthozoa</taxon>
        <taxon>Hexacorallia</taxon>
        <taxon>Scleractinia</taxon>
        <taxon>Fungiina</taxon>
        <taxon>Poritidae</taxon>
        <taxon>Porites</taxon>
    </lineage>
</organism>
<keyword evidence="4 14" id="KW-1133">Transmembrane helix</keyword>
<dbReference type="PRINTS" id="PR00254">
    <property type="entry name" value="NICOTINICR"/>
</dbReference>
<dbReference type="CDD" id="cd19051">
    <property type="entry name" value="LGIC_TM_cation"/>
    <property type="match status" value="1"/>
</dbReference>
<dbReference type="InterPro" id="IPR038050">
    <property type="entry name" value="Neuro_actylchol_rec"/>
</dbReference>
<name>A0ABN8LKS8_9CNID</name>
<evidence type="ECO:0000256" key="4">
    <source>
        <dbReference type="ARBA" id="ARBA00022989"/>
    </source>
</evidence>
<keyword evidence="18" id="KW-1185">Reference proteome</keyword>
<feature type="chain" id="PRO_5045010888" evidence="14">
    <location>
        <begin position="21"/>
        <end position="579"/>
    </location>
</feature>
<keyword evidence="14" id="KW-0732">Signal</keyword>
<dbReference type="Gene3D" id="1.20.58.390">
    <property type="entry name" value="Neurotransmitter-gated ion-channel transmembrane domain"/>
    <property type="match status" value="2"/>
</dbReference>
<evidence type="ECO:0000256" key="9">
    <source>
        <dbReference type="ARBA" id="ARBA00023170"/>
    </source>
</evidence>
<evidence type="ECO:0000256" key="14">
    <source>
        <dbReference type="RuleBase" id="RU000687"/>
    </source>
</evidence>
<dbReference type="SUPFAM" id="SSF90112">
    <property type="entry name" value="Neurotransmitter-gated ion-channel transmembrane pore"/>
    <property type="match status" value="1"/>
</dbReference>
<evidence type="ECO:0000256" key="2">
    <source>
        <dbReference type="ARBA" id="ARBA00022475"/>
    </source>
</evidence>
<dbReference type="Proteomes" id="UP001159427">
    <property type="component" value="Unassembled WGS sequence"/>
</dbReference>
<feature type="transmembrane region" description="Helical" evidence="14">
    <location>
        <begin position="278"/>
        <end position="299"/>
    </location>
</feature>
<reference evidence="17 18" key="1">
    <citation type="submission" date="2022-05" db="EMBL/GenBank/DDBJ databases">
        <authorList>
            <consortium name="Genoscope - CEA"/>
            <person name="William W."/>
        </authorList>
    </citation>
    <scope>NUCLEOTIDE SEQUENCE [LARGE SCALE GENOMIC DNA]</scope>
</reference>
<keyword evidence="10" id="KW-0325">Glycoprotein</keyword>
<evidence type="ECO:0000259" key="16">
    <source>
        <dbReference type="Pfam" id="PF02932"/>
    </source>
</evidence>
<accession>A0ABN8LKS8</accession>
<keyword evidence="5" id="KW-0770">Synapse</keyword>
<feature type="transmembrane region" description="Helical" evidence="14">
    <location>
        <begin position="247"/>
        <end position="271"/>
    </location>
</feature>
<dbReference type="InterPro" id="IPR006202">
    <property type="entry name" value="Neur_chan_lig-bd"/>
</dbReference>
<gene>
    <name evidence="17" type="ORF">PEVE_00030433</name>
</gene>
<dbReference type="InterPro" id="IPR002394">
    <property type="entry name" value="Nicotinic_acetylcholine_rcpt"/>
</dbReference>
<keyword evidence="2" id="KW-1003">Cell membrane</keyword>
<keyword evidence="12 14" id="KW-0407">Ion channel</keyword>
<evidence type="ECO:0000256" key="1">
    <source>
        <dbReference type="ARBA" id="ARBA00022448"/>
    </source>
</evidence>
<evidence type="ECO:0000256" key="10">
    <source>
        <dbReference type="ARBA" id="ARBA00023180"/>
    </source>
</evidence>
<evidence type="ECO:0000256" key="6">
    <source>
        <dbReference type="ARBA" id="ARBA00023065"/>
    </source>
</evidence>
<dbReference type="CDD" id="cd18997">
    <property type="entry name" value="LGIC_ECD_nAChR"/>
    <property type="match status" value="1"/>
</dbReference>
<dbReference type="PRINTS" id="PR00252">
    <property type="entry name" value="NRIONCHANNEL"/>
</dbReference>
<proteinExistence type="inferred from homology"/>
<evidence type="ECO:0000256" key="7">
    <source>
        <dbReference type="ARBA" id="ARBA00023136"/>
    </source>
</evidence>
<feature type="signal peptide" evidence="14">
    <location>
        <begin position="1"/>
        <end position="20"/>
    </location>
</feature>
<keyword evidence="1 14" id="KW-0813">Transport</keyword>
<sequence>MWHYVHFNIVLLSLWVVSQAEEKIEKKAADDDEKRLLRNLLSKSDAEIRPVEKKTDTVRVKFGISLHQIIEVDFKNQIVKSSVWIRQSWHNPFLKWNSSEFGGITAVNVHESKMWKPDIFLYNNVDDSDDGALDRFKTKIVVQSTGMIMWMAPKIVSSSCKFDVTYFPFDRQVCKMKFGSWTYDGLRLDLVPEGHPKECTGDIKKFIRHGEWDLNSMPCKRNQQFYACCPEPYPDITYTMDLRRRHMFYFVNLIAPCFLISALTLLSFYLPPESGERLTLVITNLLALTVFMLLVVEIIPATSETVPLISVYFYGSVFEVALALVATCLVLRCYFNNPSHTPVPNWVRHVVLGWMARLTRVPVKKILHGIDAKEPSQPKLPETDENDNIDPETAVHKKIPNISRLQSSSHSHFKNSESSLSGDLHPHLNLLRVKAAANNRHSMPPIFDNLGGAFRDGIPNHFRMPSRLQSRTASRANSRNNLLDNESQPLFTNLHGKSADDVTDADPTKRTLLETQSSLSKDVGEIVRYIREQERGDLMKEEWQLVAAIIDKFFLWLFFFILCLSTVVIFMQAPSYAWE</sequence>
<dbReference type="PANTHER" id="PTHR18945">
    <property type="entry name" value="NEUROTRANSMITTER GATED ION CHANNEL"/>
    <property type="match status" value="1"/>
</dbReference>
<dbReference type="Pfam" id="PF02931">
    <property type="entry name" value="Neur_chan_LBD"/>
    <property type="match status" value="1"/>
</dbReference>
<evidence type="ECO:0000313" key="17">
    <source>
        <dbReference type="EMBL" id="CAH3016541.1"/>
    </source>
</evidence>
<evidence type="ECO:0000256" key="13">
    <source>
        <dbReference type="ARBA" id="ARBA00034099"/>
    </source>
</evidence>
<feature type="transmembrane region" description="Helical" evidence="14">
    <location>
        <begin position="553"/>
        <end position="573"/>
    </location>
</feature>
<comment type="caution">
    <text evidence="17">The sequence shown here is derived from an EMBL/GenBank/DDBJ whole genome shotgun (WGS) entry which is preliminary data.</text>
</comment>
<keyword evidence="9" id="KW-0675">Receptor</keyword>
<dbReference type="PROSITE" id="PS00236">
    <property type="entry name" value="NEUROTR_ION_CHANNEL"/>
    <property type="match status" value="1"/>
</dbReference>
<dbReference type="EMBL" id="CALNXI010000043">
    <property type="protein sequence ID" value="CAH3016541.1"/>
    <property type="molecule type" value="Genomic_DNA"/>
</dbReference>
<dbReference type="Gene3D" id="2.70.170.10">
    <property type="entry name" value="Neurotransmitter-gated ion-channel ligand-binding domain"/>
    <property type="match status" value="1"/>
</dbReference>
<dbReference type="Pfam" id="PF02932">
    <property type="entry name" value="Neur_chan_memb"/>
    <property type="match status" value="1"/>
</dbReference>
<keyword evidence="3 14" id="KW-0812">Transmembrane</keyword>
<protein>
    <submittedName>
        <fullName evidence="17">Uncharacterized protein</fullName>
    </submittedName>
</protein>
<keyword evidence="7 14" id="KW-0472">Membrane</keyword>
<dbReference type="SUPFAM" id="SSF63712">
    <property type="entry name" value="Nicotinic receptor ligand binding domain-like"/>
    <property type="match status" value="1"/>
</dbReference>
<evidence type="ECO:0000256" key="8">
    <source>
        <dbReference type="ARBA" id="ARBA00023157"/>
    </source>
</evidence>
<evidence type="ECO:0000256" key="12">
    <source>
        <dbReference type="ARBA" id="ARBA00023303"/>
    </source>
</evidence>
<dbReference type="NCBIfam" id="TIGR00860">
    <property type="entry name" value="LIC"/>
    <property type="match status" value="1"/>
</dbReference>
<evidence type="ECO:0000259" key="15">
    <source>
        <dbReference type="Pfam" id="PF02931"/>
    </source>
</evidence>
<feature type="domain" description="Neurotransmitter-gated ion-channel transmembrane" evidence="16">
    <location>
        <begin position="253"/>
        <end position="570"/>
    </location>
</feature>
<comment type="similarity">
    <text evidence="14">Belongs to the ligand-gated ion channel (TC 1.A.9) family.</text>
</comment>
<feature type="domain" description="Neurotransmitter-gated ion-channel ligand-binding" evidence="15">
    <location>
        <begin position="33"/>
        <end position="245"/>
    </location>
</feature>
<keyword evidence="11" id="KW-1071">Ligand-gated ion channel</keyword>
<dbReference type="InterPro" id="IPR036719">
    <property type="entry name" value="Neuro-gated_channel_TM_sf"/>
</dbReference>
<dbReference type="InterPro" id="IPR036734">
    <property type="entry name" value="Neur_chan_lig-bd_sf"/>
</dbReference>
<evidence type="ECO:0000256" key="11">
    <source>
        <dbReference type="ARBA" id="ARBA00023286"/>
    </source>
</evidence>
<keyword evidence="8" id="KW-1015">Disulfide bond</keyword>
<dbReference type="InterPro" id="IPR006029">
    <property type="entry name" value="Neurotrans-gated_channel_TM"/>
</dbReference>
<dbReference type="InterPro" id="IPR018000">
    <property type="entry name" value="Neurotransmitter_ion_chnl_CS"/>
</dbReference>
<dbReference type="InterPro" id="IPR006201">
    <property type="entry name" value="Neur_channel"/>
</dbReference>
<evidence type="ECO:0000256" key="3">
    <source>
        <dbReference type="ARBA" id="ARBA00022692"/>
    </source>
</evidence>